<evidence type="ECO:0000313" key="2">
    <source>
        <dbReference type="EMBL" id="ACB74058.1"/>
    </source>
</evidence>
<evidence type="ECO:0000256" key="1">
    <source>
        <dbReference type="SAM" id="MobiDB-lite"/>
    </source>
</evidence>
<keyword evidence="3" id="KW-1185">Reference proteome</keyword>
<dbReference type="HOGENOM" id="CLU_2539289_0_0_0"/>
<organism evidence="2 3">
    <name type="scientific">Opitutus terrae (strain DSM 11246 / JCM 15787 / PB90-1)</name>
    <dbReference type="NCBI Taxonomy" id="452637"/>
    <lineage>
        <taxon>Bacteria</taxon>
        <taxon>Pseudomonadati</taxon>
        <taxon>Verrucomicrobiota</taxon>
        <taxon>Opitutia</taxon>
        <taxon>Opitutales</taxon>
        <taxon>Opitutaceae</taxon>
        <taxon>Opitutus</taxon>
    </lineage>
</organism>
<proteinExistence type="predicted"/>
<name>B1ZVG1_OPITP</name>
<dbReference type="Proteomes" id="UP000007013">
    <property type="component" value="Chromosome"/>
</dbReference>
<feature type="compositionally biased region" description="Basic and acidic residues" evidence="1">
    <location>
        <begin position="73"/>
        <end position="83"/>
    </location>
</feature>
<gene>
    <name evidence="2" type="ordered locus">Oter_0770</name>
</gene>
<accession>B1ZVG1</accession>
<dbReference type="AlphaFoldDB" id="B1ZVG1"/>
<sequence>MLQPATRAFEGEMRTCSRYGFPTWSWVDSAASRERLVKIRFLFQPAAPLRDELVRAPPVPERHAQQEQMTGARRADVDRPLAR</sequence>
<feature type="region of interest" description="Disordered" evidence="1">
    <location>
        <begin position="57"/>
        <end position="83"/>
    </location>
</feature>
<reference evidence="2 3" key="1">
    <citation type="journal article" date="2011" name="J. Bacteriol.">
        <title>Genome sequence of the verrucomicrobium Opitutus terrae PB90-1, an abundant inhabitant of rice paddy soil ecosystems.</title>
        <authorList>
            <person name="van Passel M.W."/>
            <person name="Kant R."/>
            <person name="Palva A."/>
            <person name="Copeland A."/>
            <person name="Lucas S."/>
            <person name="Lapidus A."/>
            <person name="Glavina del Rio T."/>
            <person name="Pitluck S."/>
            <person name="Goltsman E."/>
            <person name="Clum A."/>
            <person name="Sun H."/>
            <person name="Schmutz J."/>
            <person name="Larimer F.W."/>
            <person name="Land M.L."/>
            <person name="Hauser L."/>
            <person name="Kyrpides N."/>
            <person name="Mikhailova N."/>
            <person name="Richardson P.P."/>
            <person name="Janssen P.H."/>
            <person name="de Vos W.M."/>
            <person name="Smidt H."/>
        </authorList>
    </citation>
    <scope>NUCLEOTIDE SEQUENCE [LARGE SCALE GENOMIC DNA]</scope>
    <source>
        <strain evidence="3">DSM 11246 / JCM 15787 / PB90-1</strain>
    </source>
</reference>
<evidence type="ECO:0000313" key="3">
    <source>
        <dbReference type="Proteomes" id="UP000007013"/>
    </source>
</evidence>
<protein>
    <submittedName>
        <fullName evidence="2">Uncharacterized protein</fullName>
    </submittedName>
</protein>
<dbReference type="EMBL" id="CP001032">
    <property type="protein sequence ID" value="ACB74058.1"/>
    <property type="molecule type" value="Genomic_DNA"/>
</dbReference>
<dbReference type="KEGG" id="ote:Oter_0770"/>